<dbReference type="EMBL" id="JADOTY010000001">
    <property type="protein sequence ID" value="MBG6100909.1"/>
    <property type="molecule type" value="Genomic_DNA"/>
</dbReference>
<evidence type="ECO:0000256" key="4">
    <source>
        <dbReference type="ARBA" id="ARBA00022801"/>
    </source>
</evidence>
<comment type="catalytic activity">
    <reaction evidence="1 9">
        <text>Hydrolysis of terminal, non-reducing beta-D-glucosyl residues with release of beta-D-glucose.</text>
        <dbReference type="EC" id="3.2.1.21"/>
    </reaction>
</comment>
<dbReference type="PANTHER" id="PTHR10353:SF36">
    <property type="entry name" value="LP05116P"/>
    <property type="match status" value="1"/>
</dbReference>
<evidence type="ECO:0000256" key="10">
    <source>
        <dbReference type="SAM" id="MobiDB-lite"/>
    </source>
</evidence>
<keyword evidence="8" id="KW-0624">Polysaccharide degradation</keyword>
<keyword evidence="7 9" id="KW-0326">Glycosidase</keyword>
<dbReference type="PANTHER" id="PTHR10353">
    <property type="entry name" value="GLYCOSYL HYDROLASE"/>
    <property type="match status" value="1"/>
</dbReference>
<evidence type="ECO:0000256" key="9">
    <source>
        <dbReference type="RuleBase" id="RU361175"/>
    </source>
</evidence>
<sequence>MSERSERTSRHSNEASTTLRSGGVDELRFPEHFLWGAATAAYQIEGAARDDGRGPSIWDTFSRTPGKVYQGHTGDVACDHYHRYTDDVALMAELGLRAYRFSVAWPRIQPDGTGPANPRGLDFYDRLTDALLDRGIDPIVTLYHWDLPQSLGDRGGWTNRDTAEHFATYATAVYARLGDRIDVWTTLNEPWCSAYLGYANGLHAPGEQDPAAAFTAVHHLLLGHGLAARALRAAGARSVGVTVNPADVRPADPESAADAAAVRLVDGLHNRIFLDPLLAGGYPDDVREHVARIVEPTFIRDGDEKLIAAPIDLLGINYYAPSYVAGRPDGAGNGAYPGTEGAVHFLPPAGPLTDMGWMIEPAGLTRLLERIATDYPGVPLLITENGGAFPDKPGADSPDGPAQVIDADRIAYLDGHLRAAHEAISRGVDLRGYLVWSFLDNFEWAEGYRKRFGIVHVDYLTQRRTPKASARWYQEVISRNGL</sequence>
<feature type="region of interest" description="Disordered" evidence="10">
    <location>
        <begin position="1"/>
        <end position="22"/>
    </location>
</feature>
<evidence type="ECO:0000256" key="3">
    <source>
        <dbReference type="ARBA" id="ARBA00012744"/>
    </source>
</evidence>
<dbReference type="NCBIfam" id="TIGR03356">
    <property type="entry name" value="BGL"/>
    <property type="match status" value="1"/>
</dbReference>
<keyword evidence="5" id="KW-0136">Cellulose degradation</keyword>
<evidence type="ECO:0000313" key="11">
    <source>
        <dbReference type="EMBL" id="MBG6100909.1"/>
    </source>
</evidence>
<dbReference type="PROSITE" id="PS00653">
    <property type="entry name" value="GLYCOSYL_HYDROL_F1_2"/>
    <property type="match status" value="1"/>
</dbReference>
<dbReference type="Gene3D" id="3.20.20.80">
    <property type="entry name" value="Glycosidases"/>
    <property type="match status" value="1"/>
</dbReference>
<comment type="caution">
    <text evidence="11">The sequence shown here is derived from an EMBL/GenBank/DDBJ whole genome shotgun (WGS) entry which is preliminary data.</text>
</comment>
<organism evidence="11 12">
    <name type="scientific">Micromonospora vinacea</name>
    <dbReference type="NCBI Taxonomy" id="709878"/>
    <lineage>
        <taxon>Bacteria</taxon>
        <taxon>Bacillati</taxon>
        <taxon>Actinomycetota</taxon>
        <taxon>Actinomycetes</taxon>
        <taxon>Micromonosporales</taxon>
        <taxon>Micromonosporaceae</taxon>
        <taxon>Micromonospora</taxon>
    </lineage>
</organism>
<keyword evidence="6" id="KW-0119">Carbohydrate metabolism</keyword>
<evidence type="ECO:0000313" key="12">
    <source>
        <dbReference type="Proteomes" id="UP000631791"/>
    </source>
</evidence>
<dbReference type="GO" id="GO:0008422">
    <property type="term" value="F:beta-glucosidase activity"/>
    <property type="evidence" value="ECO:0007669"/>
    <property type="project" value="UniProtKB-EC"/>
</dbReference>
<keyword evidence="12" id="KW-1185">Reference proteome</keyword>
<dbReference type="SUPFAM" id="SSF51445">
    <property type="entry name" value="(Trans)glycosidases"/>
    <property type="match status" value="1"/>
</dbReference>
<proteinExistence type="inferred from homology"/>
<evidence type="ECO:0000256" key="7">
    <source>
        <dbReference type="ARBA" id="ARBA00023295"/>
    </source>
</evidence>
<dbReference type="InterPro" id="IPR017853">
    <property type="entry name" value="GH"/>
</dbReference>
<evidence type="ECO:0000256" key="6">
    <source>
        <dbReference type="ARBA" id="ARBA00023277"/>
    </source>
</evidence>
<protein>
    <recommendedName>
        <fullName evidence="3 9">Beta-glucosidase</fullName>
        <ecNumber evidence="3 9">3.2.1.21</ecNumber>
    </recommendedName>
</protein>
<evidence type="ECO:0000256" key="8">
    <source>
        <dbReference type="ARBA" id="ARBA00023326"/>
    </source>
</evidence>
<gene>
    <name evidence="11" type="ORF">IW249_001323</name>
</gene>
<dbReference type="InterPro" id="IPR017736">
    <property type="entry name" value="Glyco_hydro_1_beta-glucosidase"/>
</dbReference>
<dbReference type="PRINTS" id="PR00131">
    <property type="entry name" value="GLHYDRLASE1"/>
</dbReference>
<keyword evidence="4 9" id="KW-0378">Hydrolase</keyword>
<evidence type="ECO:0000256" key="5">
    <source>
        <dbReference type="ARBA" id="ARBA00023001"/>
    </source>
</evidence>
<evidence type="ECO:0000256" key="2">
    <source>
        <dbReference type="ARBA" id="ARBA00010838"/>
    </source>
</evidence>
<dbReference type="InterPro" id="IPR001360">
    <property type="entry name" value="Glyco_hydro_1"/>
</dbReference>
<dbReference type="Pfam" id="PF00232">
    <property type="entry name" value="Glyco_hydro_1"/>
    <property type="match status" value="1"/>
</dbReference>
<reference evidence="11 12" key="1">
    <citation type="submission" date="2020-11" db="EMBL/GenBank/DDBJ databases">
        <title>Sequencing the genomes of 1000 actinobacteria strains.</title>
        <authorList>
            <person name="Klenk H.-P."/>
        </authorList>
    </citation>
    <scope>NUCLEOTIDE SEQUENCE [LARGE SCALE GENOMIC DNA]</scope>
    <source>
        <strain evidence="11 12">DSM 101695</strain>
    </source>
</reference>
<feature type="compositionally biased region" description="Basic and acidic residues" evidence="10">
    <location>
        <begin position="1"/>
        <end position="13"/>
    </location>
</feature>
<accession>A0ABS0JX16</accession>
<name>A0ABS0JX16_9ACTN</name>
<dbReference type="Proteomes" id="UP000631791">
    <property type="component" value="Unassembled WGS sequence"/>
</dbReference>
<evidence type="ECO:0000256" key="1">
    <source>
        <dbReference type="ARBA" id="ARBA00000448"/>
    </source>
</evidence>
<dbReference type="InterPro" id="IPR033132">
    <property type="entry name" value="GH_1_N_CS"/>
</dbReference>
<comment type="similarity">
    <text evidence="2 9">Belongs to the glycosyl hydrolase 1 family.</text>
</comment>
<dbReference type="EC" id="3.2.1.21" evidence="3 9"/>